<feature type="transmembrane region" description="Helical" evidence="5">
    <location>
        <begin position="6"/>
        <end position="26"/>
    </location>
</feature>
<dbReference type="Pfam" id="PF04140">
    <property type="entry name" value="ICMT"/>
    <property type="match status" value="1"/>
</dbReference>
<evidence type="ECO:0000256" key="3">
    <source>
        <dbReference type="ARBA" id="ARBA00022989"/>
    </source>
</evidence>
<dbReference type="STRING" id="1745343.A0A2J6PNG0"/>
<evidence type="ECO:0000313" key="7">
    <source>
        <dbReference type="Proteomes" id="UP000235672"/>
    </source>
</evidence>
<dbReference type="GO" id="GO:0004671">
    <property type="term" value="F:protein C-terminal S-isoprenylcysteine carboxyl O-methyltransferase activity"/>
    <property type="evidence" value="ECO:0007669"/>
    <property type="project" value="UniProtKB-EC"/>
</dbReference>
<dbReference type="AlphaFoldDB" id="A0A2J6PNG0"/>
<keyword evidence="4 5" id="KW-0472">Membrane</keyword>
<evidence type="ECO:0000256" key="4">
    <source>
        <dbReference type="ARBA" id="ARBA00023136"/>
    </source>
</evidence>
<keyword evidence="5" id="KW-0808">Transferase</keyword>
<evidence type="ECO:0000256" key="5">
    <source>
        <dbReference type="RuleBase" id="RU362022"/>
    </source>
</evidence>
<dbReference type="OrthoDB" id="422086at2759"/>
<comment type="catalytic activity">
    <reaction evidence="5">
        <text>[protein]-C-terminal S-[(2E,6E)-farnesyl]-L-cysteine + S-adenosyl-L-methionine = [protein]-C-terminal S-[(2E,6E)-farnesyl]-L-cysteine methyl ester + S-adenosyl-L-homocysteine</text>
        <dbReference type="Rhea" id="RHEA:21672"/>
        <dbReference type="Rhea" id="RHEA-COMP:12125"/>
        <dbReference type="Rhea" id="RHEA-COMP:12126"/>
        <dbReference type="ChEBI" id="CHEBI:57856"/>
        <dbReference type="ChEBI" id="CHEBI:59789"/>
        <dbReference type="ChEBI" id="CHEBI:90510"/>
        <dbReference type="ChEBI" id="CHEBI:90511"/>
        <dbReference type="EC" id="2.1.1.100"/>
    </reaction>
</comment>
<feature type="transmembrane region" description="Helical" evidence="5">
    <location>
        <begin position="150"/>
        <end position="174"/>
    </location>
</feature>
<sequence>MALPDFNTLSLAVCILLGTYTTFLCGRPPNPTPYDSKTPDSMKLVVSPSGLFIRSSIDVTFGILHALLTLNYPSPNPLICPNSSNLNPSLFAWTPRSTISIAIILLGSAIRLSAFRTLGQNFTFRLAKPKTLITSGMYKYVQHPSYTGKALIIIGNFALLQSPGGFVGCWLPAWLVEATLFWRAIANILVGGIVVFVWKRVSEEESVMKETFGKEWEEWHRKTWRFIPGLF</sequence>
<evidence type="ECO:0000256" key="2">
    <source>
        <dbReference type="ARBA" id="ARBA00022692"/>
    </source>
</evidence>
<dbReference type="Gene3D" id="1.20.120.1630">
    <property type="match status" value="1"/>
</dbReference>
<dbReference type="EMBL" id="KZ613512">
    <property type="protein sequence ID" value="PMD15549.1"/>
    <property type="molecule type" value="Genomic_DNA"/>
</dbReference>
<dbReference type="InterPro" id="IPR007269">
    <property type="entry name" value="ICMT_MeTrfase"/>
</dbReference>
<keyword evidence="5" id="KW-0489">Methyltransferase</keyword>
<dbReference type="PANTHER" id="PTHR12714">
    <property type="entry name" value="PROTEIN-S ISOPRENYLCYSTEINE O-METHYLTRANSFERASE"/>
    <property type="match status" value="1"/>
</dbReference>
<keyword evidence="5" id="KW-0256">Endoplasmic reticulum</keyword>
<feature type="transmembrane region" description="Helical" evidence="5">
    <location>
        <begin position="180"/>
        <end position="198"/>
    </location>
</feature>
<keyword evidence="2 5" id="KW-0812">Transmembrane</keyword>
<comment type="subcellular location">
    <subcellularLocation>
        <location evidence="5">Endoplasmic reticulum membrane</location>
        <topology evidence="5">Multi-pass membrane protein</topology>
    </subcellularLocation>
    <subcellularLocation>
        <location evidence="1">Membrane</location>
        <topology evidence="1">Multi-pass membrane protein</topology>
    </subcellularLocation>
</comment>
<keyword evidence="5" id="KW-0949">S-adenosyl-L-methionine</keyword>
<keyword evidence="7" id="KW-1185">Reference proteome</keyword>
<dbReference type="Proteomes" id="UP000235672">
    <property type="component" value="Unassembled WGS sequence"/>
</dbReference>
<organism evidence="6 7">
    <name type="scientific">Hyaloscypha hepaticicola</name>
    <dbReference type="NCBI Taxonomy" id="2082293"/>
    <lineage>
        <taxon>Eukaryota</taxon>
        <taxon>Fungi</taxon>
        <taxon>Dikarya</taxon>
        <taxon>Ascomycota</taxon>
        <taxon>Pezizomycotina</taxon>
        <taxon>Leotiomycetes</taxon>
        <taxon>Helotiales</taxon>
        <taxon>Hyaloscyphaceae</taxon>
        <taxon>Hyaloscypha</taxon>
    </lineage>
</organism>
<feature type="transmembrane region" description="Helical" evidence="5">
    <location>
        <begin position="90"/>
        <end position="110"/>
    </location>
</feature>
<name>A0A2J6PNG0_9HELO</name>
<proteinExistence type="inferred from homology"/>
<protein>
    <recommendedName>
        <fullName evidence="5">Protein-S-isoprenylcysteine O-methyltransferase</fullName>
        <ecNumber evidence="5">2.1.1.100</ecNumber>
    </recommendedName>
</protein>
<keyword evidence="3 5" id="KW-1133">Transmembrane helix</keyword>
<reference evidence="6 7" key="1">
    <citation type="submission" date="2016-05" db="EMBL/GenBank/DDBJ databases">
        <title>A degradative enzymes factory behind the ericoid mycorrhizal symbiosis.</title>
        <authorList>
            <consortium name="DOE Joint Genome Institute"/>
            <person name="Martino E."/>
            <person name="Morin E."/>
            <person name="Grelet G."/>
            <person name="Kuo A."/>
            <person name="Kohler A."/>
            <person name="Daghino S."/>
            <person name="Barry K."/>
            <person name="Choi C."/>
            <person name="Cichocki N."/>
            <person name="Clum A."/>
            <person name="Copeland A."/>
            <person name="Hainaut M."/>
            <person name="Haridas S."/>
            <person name="Labutti K."/>
            <person name="Lindquist E."/>
            <person name="Lipzen A."/>
            <person name="Khouja H.-R."/>
            <person name="Murat C."/>
            <person name="Ohm R."/>
            <person name="Olson A."/>
            <person name="Spatafora J."/>
            <person name="Veneault-Fourrey C."/>
            <person name="Henrissat B."/>
            <person name="Grigoriev I."/>
            <person name="Martin F."/>
            <person name="Perotto S."/>
        </authorList>
    </citation>
    <scope>NUCLEOTIDE SEQUENCE [LARGE SCALE GENOMIC DNA]</scope>
    <source>
        <strain evidence="6 7">UAMH 7357</strain>
    </source>
</reference>
<dbReference type="EC" id="2.1.1.100" evidence="5"/>
<comment type="similarity">
    <text evidence="5">Belongs to the class VI-like SAM-binding methyltransferase superfamily. Isoprenylcysteine carboxyl methyltransferase family.</text>
</comment>
<accession>A0A2J6PNG0</accession>
<dbReference type="PANTHER" id="PTHR12714:SF9">
    <property type="entry name" value="PROTEIN-S-ISOPRENYLCYSTEINE O-METHYLTRANSFERASE"/>
    <property type="match status" value="1"/>
</dbReference>
<gene>
    <name evidence="6" type="ORF">NA56DRAFT_650023</name>
</gene>
<evidence type="ECO:0000313" key="6">
    <source>
        <dbReference type="EMBL" id="PMD15549.1"/>
    </source>
</evidence>
<dbReference type="GO" id="GO:0005789">
    <property type="term" value="C:endoplasmic reticulum membrane"/>
    <property type="evidence" value="ECO:0007669"/>
    <property type="project" value="UniProtKB-SubCell"/>
</dbReference>
<dbReference type="GO" id="GO:0032259">
    <property type="term" value="P:methylation"/>
    <property type="evidence" value="ECO:0007669"/>
    <property type="project" value="UniProtKB-KW"/>
</dbReference>
<evidence type="ECO:0000256" key="1">
    <source>
        <dbReference type="ARBA" id="ARBA00004141"/>
    </source>
</evidence>